<dbReference type="EMBL" id="JAUSTP010000012">
    <property type="protein sequence ID" value="MDQ0189964.1"/>
    <property type="molecule type" value="Genomic_DNA"/>
</dbReference>
<sequence>MTARMAEETHLFEEDFSPIEVKVHQILREQILSGELEAGTRLIERDLADKLHISRTPVREALRKLDAEGLIQIIPRKGGVVLEISNEEIIDMFRILECLESLAVRQAAERITPESRKILESVDETTVESMIHAICQVSRNKRLEEMIKGLADVLHATARVGREQPGRATQATAEHREILAAVKQGDGERAAELVHQHINRSVEAYQQQLKKR</sequence>
<keyword evidence="2 5" id="KW-0238">DNA-binding</keyword>
<dbReference type="PANTHER" id="PTHR43537:SF24">
    <property type="entry name" value="GLUCONATE OPERON TRANSCRIPTIONAL REPRESSOR"/>
    <property type="match status" value="1"/>
</dbReference>
<evidence type="ECO:0000313" key="5">
    <source>
        <dbReference type="EMBL" id="MDQ0189964.1"/>
    </source>
</evidence>
<dbReference type="InterPro" id="IPR000524">
    <property type="entry name" value="Tscrpt_reg_HTH_GntR"/>
</dbReference>
<proteinExistence type="predicted"/>
<dbReference type="InterPro" id="IPR036390">
    <property type="entry name" value="WH_DNA-bd_sf"/>
</dbReference>
<dbReference type="CDD" id="cd07377">
    <property type="entry name" value="WHTH_GntR"/>
    <property type="match status" value="1"/>
</dbReference>
<dbReference type="Pfam" id="PF00392">
    <property type="entry name" value="GntR"/>
    <property type="match status" value="1"/>
</dbReference>
<protein>
    <submittedName>
        <fullName evidence="5">DNA-binding GntR family transcriptional regulator</fullName>
    </submittedName>
</protein>
<dbReference type="Pfam" id="PF07729">
    <property type="entry name" value="FCD"/>
    <property type="match status" value="1"/>
</dbReference>
<evidence type="ECO:0000313" key="6">
    <source>
        <dbReference type="Proteomes" id="UP001232973"/>
    </source>
</evidence>
<dbReference type="PRINTS" id="PR00035">
    <property type="entry name" value="HTHGNTR"/>
</dbReference>
<name>A0ABT9XIW1_9BACL</name>
<dbReference type="GO" id="GO:0003677">
    <property type="term" value="F:DNA binding"/>
    <property type="evidence" value="ECO:0007669"/>
    <property type="project" value="UniProtKB-KW"/>
</dbReference>
<dbReference type="RefSeq" id="WP_274456925.1">
    <property type="nucleotide sequence ID" value="NZ_CP067097.1"/>
</dbReference>
<evidence type="ECO:0000256" key="3">
    <source>
        <dbReference type="ARBA" id="ARBA00023163"/>
    </source>
</evidence>
<dbReference type="Proteomes" id="UP001232973">
    <property type="component" value="Unassembled WGS sequence"/>
</dbReference>
<dbReference type="SMART" id="SM00895">
    <property type="entry name" value="FCD"/>
    <property type="match status" value="1"/>
</dbReference>
<dbReference type="InterPro" id="IPR008920">
    <property type="entry name" value="TF_FadR/GntR_C"/>
</dbReference>
<dbReference type="SUPFAM" id="SSF46785">
    <property type="entry name" value="Winged helix' DNA-binding domain"/>
    <property type="match status" value="1"/>
</dbReference>
<evidence type="ECO:0000256" key="2">
    <source>
        <dbReference type="ARBA" id="ARBA00023125"/>
    </source>
</evidence>
<dbReference type="Gene3D" id="1.20.120.530">
    <property type="entry name" value="GntR ligand-binding domain-like"/>
    <property type="match status" value="1"/>
</dbReference>
<organism evidence="5 6">
    <name type="scientific">Alicyclobacillus cycloheptanicus</name>
    <dbReference type="NCBI Taxonomy" id="1457"/>
    <lineage>
        <taxon>Bacteria</taxon>
        <taxon>Bacillati</taxon>
        <taxon>Bacillota</taxon>
        <taxon>Bacilli</taxon>
        <taxon>Bacillales</taxon>
        <taxon>Alicyclobacillaceae</taxon>
        <taxon>Alicyclobacillus</taxon>
    </lineage>
</organism>
<dbReference type="PROSITE" id="PS50949">
    <property type="entry name" value="HTH_GNTR"/>
    <property type="match status" value="1"/>
</dbReference>
<reference evidence="5 6" key="1">
    <citation type="submission" date="2023-07" db="EMBL/GenBank/DDBJ databases">
        <title>Genomic Encyclopedia of Type Strains, Phase IV (KMG-IV): sequencing the most valuable type-strain genomes for metagenomic binning, comparative biology and taxonomic classification.</title>
        <authorList>
            <person name="Goeker M."/>
        </authorList>
    </citation>
    <scope>NUCLEOTIDE SEQUENCE [LARGE SCALE GENOMIC DNA]</scope>
    <source>
        <strain evidence="5 6">DSM 4006</strain>
    </source>
</reference>
<dbReference type="SMART" id="SM00345">
    <property type="entry name" value="HTH_GNTR"/>
    <property type="match status" value="1"/>
</dbReference>
<evidence type="ECO:0000259" key="4">
    <source>
        <dbReference type="PROSITE" id="PS50949"/>
    </source>
</evidence>
<gene>
    <name evidence="5" type="ORF">J2S03_001827</name>
</gene>
<dbReference type="InterPro" id="IPR036388">
    <property type="entry name" value="WH-like_DNA-bd_sf"/>
</dbReference>
<dbReference type="PANTHER" id="PTHR43537">
    <property type="entry name" value="TRANSCRIPTIONAL REGULATOR, GNTR FAMILY"/>
    <property type="match status" value="1"/>
</dbReference>
<keyword evidence="6" id="KW-1185">Reference proteome</keyword>
<dbReference type="Gene3D" id="1.10.10.10">
    <property type="entry name" value="Winged helix-like DNA-binding domain superfamily/Winged helix DNA-binding domain"/>
    <property type="match status" value="1"/>
</dbReference>
<feature type="domain" description="HTH gntR-type" evidence="4">
    <location>
        <begin position="17"/>
        <end position="84"/>
    </location>
</feature>
<evidence type="ECO:0000256" key="1">
    <source>
        <dbReference type="ARBA" id="ARBA00023015"/>
    </source>
</evidence>
<keyword evidence="1" id="KW-0805">Transcription regulation</keyword>
<accession>A0ABT9XIW1</accession>
<comment type="caution">
    <text evidence="5">The sequence shown here is derived from an EMBL/GenBank/DDBJ whole genome shotgun (WGS) entry which is preliminary data.</text>
</comment>
<dbReference type="InterPro" id="IPR011711">
    <property type="entry name" value="GntR_C"/>
</dbReference>
<keyword evidence="3" id="KW-0804">Transcription</keyword>
<dbReference type="SUPFAM" id="SSF48008">
    <property type="entry name" value="GntR ligand-binding domain-like"/>
    <property type="match status" value="1"/>
</dbReference>